<dbReference type="PROSITE" id="PS50928">
    <property type="entry name" value="ABC_TM1"/>
    <property type="match status" value="1"/>
</dbReference>
<dbReference type="EMBL" id="FNWL01000001">
    <property type="protein sequence ID" value="SEH10696.1"/>
    <property type="molecule type" value="Genomic_DNA"/>
</dbReference>
<evidence type="ECO:0000256" key="5">
    <source>
        <dbReference type="ARBA" id="ARBA00022989"/>
    </source>
</evidence>
<dbReference type="SUPFAM" id="SSF161098">
    <property type="entry name" value="MetI-like"/>
    <property type="match status" value="1"/>
</dbReference>
<keyword evidence="10" id="KW-0762">Sugar transport</keyword>
<evidence type="ECO:0000256" key="8">
    <source>
        <dbReference type="SAM" id="MobiDB-lite"/>
    </source>
</evidence>
<evidence type="ECO:0000313" key="10">
    <source>
        <dbReference type="EMBL" id="SEH10696.1"/>
    </source>
</evidence>
<keyword evidence="5 7" id="KW-1133">Transmembrane helix</keyword>
<dbReference type="PANTHER" id="PTHR43005">
    <property type="entry name" value="BLR7065 PROTEIN"/>
    <property type="match status" value="1"/>
</dbReference>
<feature type="transmembrane region" description="Helical" evidence="7">
    <location>
        <begin position="40"/>
        <end position="61"/>
    </location>
</feature>
<dbReference type="Pfam" id="PF00528">
    <property type="entry name" value="BPD_transp_1"/>
    <property type="match status" value="1"/>
</dbReference>
<dbReference type="InterPro" id="IPR035906">
    <property type="entry name" value="MetI-like_sf"/>
</dbReference>
<feature type="region of interest" description="Disordered" evidence="8">
    <location>
        <begin position="1"/>
        <end position="23"/>
    </location>
</feature>
<dbReference type="GO" id="GO:0055085">
    <property type="term" value="P:transmembrane transport"/>
    <property type="evidence" value="ECO:0007669"/>
    <property type="project" value="InterPro"/>
</dbReference>
<feature type="compositionally biased region" description="Basic and acidic residues" evidence="8">
    <location>
        <begin position="14"/>
        <end position="23"/>
    </location>
</feature>
<feature type="transmembrane region" description="Helical" evidence="7">
    <location>
        <begin position="256"/>
        <end position="275"/>
    </location>
</feature>
<comment type="subcellular location">
    <subcellularLocation>
        <location evidence="1 7">Cell membrane</location>
        <topology evidence="1 7">Multi-pass membrane protein</topology>
    </subcellularLocation>
</comment>
<dbReference type="OrthoDB" id="195548at2157"/>
<name>A0A1H6FIN0_9EURY</name>
<feature type="transmembrane region" description="Helical" evidence="7">
    <location>
        <begin position="212"/>
        <end position="235"/>
    </location>
</feature>
<feature type="transmembrane region" description="Helical" evidence="7">
    <location>
        <begin position="124"/>
        <end position="150"/>
    </location>
</feature>
<feature type="transmembrane region" description="Helical" evidence="7">
    <location>
        <begin position="162"/>
        <end position="183"/>
    </location>
</feature>
<evidence type="ECO:0000259" key="9">
    <source>
        <dbReference type="PROSITE" id="PS50928"/>
    </source>
</evidence>
<comment type="similarity">
    <text evidence="7">Belongs to the binding-protein-dependent transport system permease family.</text>
</comment>
<accession>A0A1H6FIN0</accession>
<dbReference type="InterPro" id="IPR000515">
    <property type="entry name" value="MetI-like"/>
</dbReference>
<dbReference type="GO" id="GO:0005886">
    <property type="term" value="C:plasma membrane"/>
    <property type="evidence" value="ECO:0007669"/>
    <property type="project" value="UniProtKB-SubCell"/>
</dbReference>
<keyword evidence="11" id="KW-1185">Reference proteome</keyword>
<dbReference type="CDD" id="cd06261">
    <property type="entry name" value="TM_PBP2"/>
    <property type="match status" value="1"/>
</dbReference>
<dbReference type="AlphaFoldDB" id="A0A1H6FIN0"/>
<keyword evidence="3" id="KW-1003">Cell membrane</keyword>
<evidence type="ECO:0000313" key="11">
    <source>
        <dbReference type="Proteomes" id="UP000199112"/>
    </source>
</evidence>
<sequence length="347" mass="38149">MATDTDENPLIGGEEGRERDRDRSGNVVVNWMENLSEAAYAYLLLIPAFALLTLIAFYPLIQTFVMSLRSDETRGAEPLGGFVGVENYIDILTGNARLARQFLDVTVSTSFPFVELGVPFLQQALFVTLAFAVISVIAETLIGFGQAYVLDQEFRGRRWVRVAIILPWAVPIVIQGMIFFLLFQPEVGFGSDLMQWLGLFGADPLADSQDSFIIILIADIWKSSAFMALLILAGLQSVDRSLYDVARVAGASPWQRFKRITLPLVMPALLVAMLFRTMDAMRVYGLIESTAGCTTVPSLTCLVVEAMFGGTRIFATAAAIAFATALVIGLIISVYVFFFRDTQGGLY</sequence>
<reference evidence="11" key="1">
    <citation type="submission" date="2016-10" db="EMBL/GenBank/DDBJ databases">
        <authorList>
            <person name="Varghese N."/>
            <person name="Submissions S."/>
        </authorList>
    </citation>
    <scope>NUCLEOTIDE SEQUENCE [LARGE SCALE GENOMIC DNA]</scope>
    <source>
        <strain evidence="11">CGMCC 1.8981</strain>
    </source>
</reference>
<evidence type="ECO:0000256" key="3">
    <source>
        <dbReference type="ARBA" id="ARBA00022475"/>
    </source>
</evidence>
<evidence type="ECO:0000256" key="2">
    <source>
        <dbReference type="ARBA" id="ARBA00022448"/>
    </source>
</evidence>
<evidence type="ECO:0000256" key="1">
    <source>
        <dbReference type="ARBA" id="ARBA00004651"/>
    </source>
</evidence>
<dbReference type="Gene3D" id="1.10.3720.10">
    <property type="entry name" value="MetI-like"/>
    <property type="match status" value="1"/>
</dbReference>
<dbReference type="PANTHER" id="PTHR43005:SF1">
    <property type="entry name" value="SPERMIDINE_PUTRESCINE TRANSPORT SYSTEM PERMEASE PROTEIN"/>
    <property type="match status" value="1"/>
</dbReference>
<dbReference type="RefSeq" id="WP_090503181.1">
    <property type="nucleotide sequence ID" value="NZ_FNWL01000001.1"/>
</dbReference>
<keyword evidence="2 7" id="KW-0813">Transport</keyword>
<evidence type="ECO:0000256" key="6">
    <source>
        <dbReference type="ARBA" id="ARBA00023136"/>
    </source>
</evidence>
<evidence type="ECO:0000256" key="4">
    <source>
        <dbReference type="ARBA" id="ARBA00022692"/>
    </source>
</evidence>
<feature type="transmembrane region" description="Helical" evidence="7">
    <location>
        <begin position="313"/>
        <end position="338"/>
    </location>
</feature>
<keyword evidence="4 7" id="KW-0812">Transmembrane</keyword>
<dbReference type="Proteomes" id="UP000199112">
    <property type="component" value="Unassembled WGS sequence"/>
</dbReference>
<keyword evidence="6 7" id="KW-0472">Membrane</keyword>
<gene>
    <name evidence="10" type="ORF">SAMN04487967_0019</name>
</gene>
<protein>
    <submittedName>
        <fullName evidence="10">Multiple sugar transport system permease protein</fullName>
    </submittedName>
</protein>
<organism evidence="10 11">
    <name type="scientific">Natronorubrum sediminis</name>
    <dbReference type="NCBI Taxonomy" id="640943"/>
    <lineage>
        <taxon>Archaea</taxon>
        <taxon>Methanobacteriati</taxon>
        <taxon>Methanobacteriota</taxon>
        <taxon>Stenosarchaea group</taxon>
        <taxon>Halobacteria</taxon>
        <taxon>Halobacteriales</taxon>
        <taxon>Natrialbaceae</taxon>
        <taxon>Natronorubrum</taxon>
    </lineage>
</organism>
<feature type="domain" description="ABC transmembrane type-1" evidence="9">
    <location>
        <begin position="125"/>
        <end position="332"/>
    </location>
</feature>
<proteinExistence type="inferred from homology"/>
<evidence type="ECO:0000256" key="7">
    <source>
        <dbReference type="RuleBase" id="RU363032"/>
    </source>
</evidence>